<sequence>MDGYDLYALGTVGPSLLHYAPWGAGSGTLGMLGSVTALSMPFGSVLAGWAADRMGRRTPLALAMAWISLSMLGTAIAPGLALFASGRFCTGLGIGALAPLVSAYATDGAPPRRRTLHLAIVLGFVPVGGSLSGLFGRLLLPGLHFQWLFLFGAVPGLLVPVIWRMVPAGRAADADTAHAAHAGGAGHGRAGLAELFAPGSRRGTVLFAITSFMSMVLVFSTTSWLPTVMMKSGYDLSSSLEFSIAFTVGASAGGLGVSLPADRGHLKSVTLGSFLLAAVALFALSTPQPRPVLLVVSALAGLGSLNGLNLLISCMTAFYRPRLRGTGLGFGLGVGRIGAIAGPSYVAAVTAVIASPKAGFVAFMVPAVLGAATLALLPRRLSPPAGEAVPTHEAAPVIP</sequence>
<keyword evidence="3 5" id="KW-1133">Transmembrane helix</keyword>
<reference evidence="7 8" key="1">
    <citation type="submission" date="2021-03" db="EMBL/GenBank/DDBJ databases">
        <title>Actinomadura violae sp. nov., isolated from lichen in Thailand.</title>
        <authorList>
            <person name="Kanchanasin P."/>
            <person name="Saeng-In P."/>
            <person name="Phongsopitanun W."/>
            <person name="Yuki M."/>
            <person name="Kudo T."/>
            <person name="Ohkuma M."/>
            <person name="Tanasupawat S."/>
        </authorList>
    </citation>
    <scope>NUCLEOTIDE SEQUENCE [LARGE SCALE GENOMIC DNA]</scope>
    <source>
        <strain evidence="7 8">LCR2-06</strain>
    </source>
</reference>
<dbReference type="InterPro" id="IPR011701">
    <property type="entry name" value="MFS"/>
</dbReference>
<accession>A0ABS3S4Y1</accession>
<feature type="transmembrane region" description="Helical" evidence="5">
    <location>
        <begin position="330"/>
        <end position="354"/>
    </location>
</feature>
<dbReference type="PROSITE" id="PS00216">
    <property type="entry name" value="SUGAR_TRANSPORT_1"/>
    <property type="match status" value="1"/>
</dbReference>
<evidence type="ECO:0000256" key="4">
    <source>
        <dbReference type="ARBA" id="ARBA00023136"/>
    </source>
</evidence>
<comment type="caution">
    <text evidence="7">The sequence shown here is derived from an EMBL/GenBank/DDBJ whole genome shotgun (WGS) entry which is preliminary data.</text>
</comment>
<dbReference type="EMBL" id="JAGEPF010000031">
    <property type="protein sequence ID" value="MBO2463941.1"/>
    <property type="molecule type" value="Genomic_DNA"/>
</dbReference>
<dbReference type="SUPFAM" id="SSF103473">
    <property type="entry name" value="MFS general substrate transporter"/>
    <property type="match status" value="1"/>
</dbReference>
<organism evidence="7 8">
    <name type="scientific">Actinomadura violacea</name>
    <dbReference type="NCBI Taxonomy" id="2819934"/>
    <lineage>
        <taxon>Bacteria</taxon>
        <taxon>Bacillati</taxon>
        <taxon>Actinomycetota</taxon>
        <taxon>Actinomycetes</taxon>
        <taxon>Streptosporangiales</taxon>
        <taxon>Thermomonosporaceae</taxon>
        <taxon>Actinomadura</taxon>
    </lineage>
</organism>
<evidence type="ECO:0000313" key="7">
    <source>
        <dbReference type="EMBL" id="MBO2463941.1"/>
    </source>
</evidence>
<feature type="domain" description="Major facilitator superfamily (MFS) profile" evidence="6">
    <location>
        <begin position="1"/>
        <end position="382"/>
    </location>
</feature>
<feature type="transmembrane region" description="Helical" evidence="5">
    <location>
        <begin position="63"/>
        <end position="84"/>
    </location>
</feature>
<dbReference type="PROSITE" id="PS50850">
    <property type="entry name" value="MFS"/>
    <property type="match status" value="1"/>
</dbReference>
<dbReference type="PANTHER" id="PTHR23508:SF10">
    <property type="entry name" value="CARBOXYLIC ACID TRANSPORTER PROTEIN HOMOLOG"/>
    <property type="match status" value="1"/>
</dbReference>
<dbReference type="Proteomes" id="UP000680206">
    <property type="component" value="Unassembled WGS sequence"/>
</dbReference>
<feature type="transmembrane region" description="Helical" evidence="5">
    <location>
        <begin position="204"/>
        <end position="222"/>
    </location>
</feature>
<name>A0ABS3S4Y1_9ACTN</name>
<evidence type="ECO:0000259" key="6">
    <source>
        <dbReference type="PROSITE" id="PS50850"/>
    </source>
</evidence>
<evidence type="ECO:0000313" key="8">
    <source>
        <dbReference type="Proteomes" id="UP000680206"/>
    </source>
</evidence>
<proteinExistence type="predicted"/>
<feature type="transmembrane region" description="Helical" evidence="5">
    <location>
        <begin position="360"/>
        <end position="377"/>
    </location>
</feature>
<dbReference type="PANTHER" id="PTHR23508">
    <property type="entry name" value="CARBOXYLIC ACID TRANSPORTER PROTEIN HOMOLOG"/>
    <property type="match status" value="1"/>
</dbReference>
<feature type="transmembrane region" description="Helical" evidence="5">
    <location>
        <begin position="118"/>
        <end position="139"/>
    </location>
</feature>
<keyword evidence="8" id="KW-1185">Reference proteome</keyword>
<feature type="transmembrane region" description="Helical" evidence="5">
    <location>
        <begin position="145"/>
        <end position="163"/>
    </location>
</feature>
<evidence type="ECO:0000256" key="2">
    <source>
        <dbReference type="ARBA" id="ARBA00022692"/>
    </source>
</evidence>
<feature type="transmembrane region" description="Helical" evidence="5">
    <location>
        <begin position="29"/>
        <end position="51"/>
    </location>
</feature>
<dbReference type="InterPro" id="IPR036259">
    <property type="entry name" value="MFS_trans_sf"/>
</dbReference>
<keyword evidence="4 5" id="KW-0472">Membrane</keyword>
<feature type="transmembrane region" description="Helical" evidence="5">
    <location>
        <begin position="292"/>
        <end position="318"/>
    </location>
</feature>
<evidence type="ECO:0000256" key="3">
    <source>
        <dbReference type="ARBA" id="ARBA00022989"/>
    </source>
</evidence>
<protein>
    <submittedName>
        <fullName evidence="7">MFS transporter</fullName>
    </submittedName>
</protein>
<dbReference type="InterPro" id="IPR020846">
    <property type="entry name" value="MFS_dom"/>
</dbReference>
<gene>
    <name evidence="7" type="ORF">J4709_40875</name>
</gene>
<feature type="transmembrane region" description="Helical" evidence="5">
    <location>
        <begin position="90"/>
        <end position="106"/>
    </location>
</feature>
<dbReference type="InterPro" id="IPR005829">
    <property type="entry name" value="Sugar_transporter_CS"/>
</dbReference>
<keyword evidence="2 5" id="KW-0812">Transmembrane</keyword>
<feature type="transmembrane region" description="Helical" evidence="5">
    <location>
        <begin position="242"/>
        <end position="261"/>
    </location>
</feature>
<evidence type="ECO:0000256" key="5">
    <source>
        <dbReference type="SAM" id="Phobius"/>
    </source>
</evidence>
<comment type="subcellular location">
    <subcellularLocation>
        <location evidence="1">Cell membrane</location>
        <topology evidence="1">Multi-pass membrane protein</topology>
    </subcellularLocation>
</comment>
<dbReference type="Pfam" id="PF07690">
    <property type="entry name" value="MFS_1"/>
    <property type="match status" value="1"/>
</dbReference>
<evidence type="ECO:0000256" key="1">
    <source>
        <dbReference type="ARBA" id="ARBA00004651"/>
    </source>
</evidence>
<feature type="transmembrane region" description="Helical" evidence="5">
    <location>
        <begin position="268"/>
        <end position="286"/>
    </location>
</feature>
<dbReference type="Gene3D" id="1.20.1250.20">
    <property type="entry name" value="MFS general substrate transporter like domains"/>
    <property type="match status" value="1"/>
</dbReference>